<evidence type="ECO:0000313" key="3">
    <source>
        <dbReference type="Proteomes" id="UP000572817"/>
    </source>
</evidence>
<feature type="compositionally biased region" description="Basic and acidic residues" evidence="1">
    <location>
        <begin position="1"/>
        <end position="14"/>
    </location>
</feature>
<accession>A0A8H4IIW6</accession>
<gene>
    <name evidence="2" type="ORF">GTA08_BOTSDO10564</name>
</gene>
<sequence length="128" mass="13460">MRETQGQRDNDARRMTSTPPDSGSAAAQQRTLHGTKTKAGSGSESQAQGSRAGGKAKQVALALAQGMALARWLALDGSFEQHFGRVWLLLPLPCTRLGSGGQSPGGGKHSKRAPYLDRLARSSVDGTM</sequence>
<feature type="region of interest" description="Disordered" evidence="1">
    <location>
        <begin position="1"/>
        <end position="58"/>
    </location>
</feature>
<evidence type="ECO:0000256" key="1">
    <source>
        <dbReference type="SAM" id="MobiDB-lite"/>
    </source>
</evidence>
<dbReference type="AlphaFoldDB" id="A0A8H4IIW6"/>
<organism evidence="2 3">
    <name type="scientific">Botryosphaeria dothidea</name>
    <dbReference type="NCBI Taxonomy" id="55169"/>
    <lineage>
        <taxon>Eukaryota</taxon>
        <taxon>Fungi</taxon>
        <taxon>Dikarya</taxon>
        <taxon>Ascomycota</taxon>
        <taxon>Pezizomycotina</taxon>
        <taxon>Dothideomycetes</taxon>
        <taxon>Dothideomycetes incertae sedis</taxon>
        <taxon>Botryosphaeriales</taxon>
        <taxon>Botryosphaeriaceae</taxon>
        <taxon>Botryosphaeria</taxon>
    </lineage>
</organism>
<evidence type="ECO:0000313" key="2">
    <source>
        <dbReference type="EMBL" id="KAF4301619.1"/>
    </source>
</evidence>
<protein>
    <submittedName>
        <fullName evidence="2">Uncharacterized protein</fullName>
    </submittedName>
</protein>
<feature type="compositionally biased region" description="Low complexity" evidence="1">
    <location>
        <begin position="39"/>
        <end position="50"/>
    </location>
</feature>
<dbReference type="Proteomes" id="UP000572817">
    <property type="component" value="Unassembled WGS sequence"/>
</dbReference>
<proteinExistence type="predicted"/>
<comment type="caution">
    <text evidence="2">The sequence shown here is derived from an EMBL/GenBank/DDBJ whole genome shotgun (WGS) entry which is preliminary data.</text>
</comment>
<dbReference type="EMBL" id="WWBZ02000082">
    <property type="protein sequence ID" value="KAF4301619.1"/>
    <property type="molecule type" value="Genomic_DNA"/>
</dbReference>
<keyword evidence="3" id="KW-1185">Reference proteome</keyword>
<feature type="compositionally biased region" description="Polar residues" evidence="1">
    <location>
        <begin position="15"/>
        <end position="34"/>
    </location>
</feature>
<name>A0A8H4IIW6_9PEZI</name>
<reference evidence="2" key="1">
    <citation type="submission" date="2020-04" db="EMBL/GenBank/DDBJ databases">
        <title>Genome Assembly and Annotation of Botryosphaeria dothidea sdau 11-99, a Latent Pathogen of Apple Fruit Ring Rot in China.</title>
        <authorList>
            <person name="Yu C."/>
            <person name="Diao Y."/>
            <person name="Lu Q."/>
            <person name="Zhao J."/>
            <person name="Cui S."/>
            <person name="Peng C."/>
            <person name="He B."/>
            <person name="Liu H."/>
        </authorList>
    </citation>
    <scope>NUCLEOTIDE SEQUENCE [LARGE SCALE GENOMIC DNA]</scope>
    <source>
        <strain evidence="2">Sdau11-99</strain>
    </source>
</reference>